<keyword evidence="2" id="KW-0378">Hydrolase</keyword>
<dbReference type="GO" id="GO:0006281">
    <property type="term" value="P:DNA repair"/>
    <property type="evidence" value="ECO:0007669"/>
    <property type="project" value="TreeGrafter"/>
</dbReference>
<dbReference type="Proteomes" id="UP000037035">
    <property type="component" value="Unassembled WGS sequence"/>
</dbReference>
<dbReference type="GO" id="GO:0005524">
    <property type="term" value="F:ATP binding"/>
    <property type="evidence" value="ECO:0007669"/>
    <property type="project" value="UniProtKB-KW"/>
</dbReference>
<sequence length="464" mass="51560">MLFLVICLFHVDRGVLAWFLKTVLILFVSMNTDTRNAHSKDLECLGTISGNCHIVDGIKNINVFTWPGAEAGHVAKPLSGSLKKLLTGPVGTVSTELSRYLSQDSSQPTDGSNTRPIVLEDTTLLASPSPTPILTVVLMLFSRSDQITQILQILAESNFKIRMVDGYCPEQCWGIPHSLHLEHARRSGTATLLHGCNTLLLTHQQKALEFIQKLESPESTILSSFWHSTVCNWLREWVQCLVKTGKTRAHIHPHTQGSILANDMGLGKTLTSLALVTSSKHAAKSFARSHKGHSKTTLVVCPLCTLANWEAEIHKHVDLNVTAYSVYHGEKRKKLTRKVIFNSNIVLVTYDTVSSSYEALDDVLFQARWFCIILDEAHLVYQCDLRFVDQAEQGNSGVARKQEVMSDWNTLAEPPQRPIHIALMYRCGPVGLGGRIAGVYQTQYRQWSLYRQGGVAAGLRSCCS</sequence>
<organism evidence="5 6">
    <name type="scientific">Puccinia sorghi</name>
    <dbReference type="NCBI Taxonomy" id="27349"/>
    <lineage>
        <taxon>Eukaryota</taxon>
        <taxon>Fungi</taxon>
        <taxon>Dikarya</taxon>
        <taxon>Basidiomycota</taxon>
        <taxon>Pucciniomycotina</taxon>
        <taxon>Pucciniomycetes</taxon>
        <taxon>Pucciniales</taxon>
        <taxon>Pucciniaceae</taxon>
        <taxon>Puccinia</taxon>
    </lineage>
</organism>
<evidence type="ECO:0000256" key="3">
    <source>
        <dbReference type="ARBA" id="ARBA00022840"/>
    </source>
</evidence>
<keyword evidence="6" id="KW-1185">Reference proteome</keyword>
<proteinExistence type="predicted"/>
<evidence type="ECO:0000259" key="4">
    <source>
        <dbReference type="PROSITE" id="PS51192"/>
    </source>
</evidence>
<dbReference type="SUPFAM" id="SSF52540">
    <property type="entry name" value="P-loop containing nucleoside triphosphate hydrolases"/>
    <property type="match status" value="1"/>
</dbReference>
<dbReference type="STRING" id="27349.A0A0L6VNM2"/>
<feature type="domain" description="Helicase ATP-binding" evidence="4">
    <location>
        <begin position="249"/>
        <end position="388"/>
    </location>
</feature>
<comment type="caution">
    <text evidence="5">The sequence shown here is derived from an EMBL/GenBank/DDBJ whole genome shotgun (WGS) entry which is preliminary data.</text>
</comment>
<dbReference type="InterPro" id="IPR000330">
    <property type="entry name" value="SNF2_N"/>
</dbReference>
<dbReference type="GO" id="GO:0008094">
    <property type="term" value="F:ATP-dependent activity, acting on DNA"/>
    <property type="evidence" value="ECO:0007669"/>
    <property type="project" value="TreeGrafter"/>
</dbReference>
<dbReference type="EMBL" id="LAVV01003198">
    <property type="protein sequence ID" value="KNZ62314.1"/>
    <property type="molecule type" value="Genomic_DNA"/>
</dbReference>
<protein>
    <recommendedName>
        <fullName evidence="4">Helicase ATP-binding domain-containing protein</fullName>
    </recommendedName>
</protein>
<dbReference type="GO" id="GO:0016787">
    <property type="term" value="F:hydrolase activity"/>
    <property type="evidence" value="ECO:0007669"/>
    <property type="project" value="UniProtKB-KW"/>
</dbReference>
<dbReference type="PROSITE" id="PS51192">
    <property type="entry name" value="HELICASE_ATP_BIND_1"/>
    <property type="match status" value="1"/>
</dbReference>
<dbReference type="SMART" id="SM00487">
    <property type="entry name" value="DEXDc"/>
    <property type="match status" value="1"/>
</dbReference>
<gene>
    <name evidence="5" type="ORF">VP01_1287g3</name>
</gene>
<dbReference type="Gene3D" id="3.40.50.10810">
    <property type="entry name" value="Tandem AAA-ATPase domain"/>
    <property type="match status" value="1"/>
</dbReference>
<dbReference type="AlphaFoldDB" id="A0A0L6VNM2"/>
<reference evidence="5 6" key="1">
    <citation type="submission" date="2015-08" db="EMBL/GenBank/DDBJ databases">
        <title>Next Generation Sequencing and Analysis of the Genome of Puccinia sorghi L Schw, the Causal Agent of Maize Common Rust.</title>
        <authorList>
            <person name="Rochi L."/>
            <person name="Burguener G."/>
            <person name="Darino M."/>
            <person name="Turjanski A."/>
            <person name="Kreff E."/>
            <person name="Dieguez M.J."/>
            <person name="Sacco F."/>
        </authorList>
    </citation>
    <scope>NUCLEOTIDE SEQUENCE [LARGE SCALE GENOMIC DNA]</scope>
    <source>
        <strain evidence="5 6">RO10H11247</strain>
    </source>
</reference>
<keyword evidence="1" id="KW-0547">Nucleotide-binding</keyword>
<accession>A0A0L6VNM2</accession>
<dbReference type="InterPro" id="IPR027417">
    <property type="entry name" value="P-loop_NTPase"/>
</dbReference>
<dbReference type="OrthoDB" id="423559at2759"/>
<dbReference type="InterPro" id="IPR038718">
    <property type="entry name" value="SNF2-like_sf"/>
</dbReference>
<evidence type="ECO:0000256" key="2">
    <source>
        <dbReference type="ARBA" id="ARBA00022801"/>
    </source>
</evidence>
<dbReference type="InterPro" id="IPR014001">
    <property type="entry name" value="Helicase_ATP-bd"/>
</dbReference>
<dbReference type="InterPro" id="IPR050628">
    <property type="entry name" value="SNF2_RAD54_helicase_TF"/>
</dbReference>
<keyword evidence="3" id="KW-0067">ATP-binding</keyword>
<evidence type="ECO:0000256" key="1">
    <source>
        <dbReference type="ARBA" id="ARBA00022741"/>
    </source>
</evidence>
<dbReference type="Pfam" id="PF00176">
    <property type="entry name" value="SNF2-rel_dom"/>
    <property type="match status" value="1"/>
</dbReference>
<evidence type="ECO:0000313" key="6">
    <source>
        <dbReference type="Proteomes" id="UP000037035"/>
    </source>
</evidence>
<name>A0A0L6VNM2_9BASI</name>
<dbReference type="VEuPathDB" id="FungiDB:VP01_1287g3"/>
<evidence type="ECO:0000313" key="5">
    <source>
        <dbReference type="EMBL" id="KNZ62314.1"/>
    </source>
</evidence>
<dbReference type="PANTHER" id="PTHR45626:SF22">
    <property type="entry name" value="DNA REPAIR PROTEIN RAD5"/>
    <property type="match status" value="1"/>
</dbReference>
<dbReference type="PANTHER" id="PTHR45626">
    <property type="entry name" value="TRANSCRIPTION TERMINATION FACTOR 2-RELATED"/>
    <property type="match status" value="1"/>
</dbReference>
<dbReference type="GO" id="GO:0005634">
    <property type="term" value="C:nucleus"/>
    <property type="evidence" value="ECO:0007669"/>
    <property type="project" value="TreeGrafter"/>
</dbReference>